<keyword evidence="2" id="KW-0812">Transmembrane</keyword>
<feature type="compositionally biased region" description="Polar residues" evidence="1">
    <location>
        <begin position="142"/>
        <end position="153"/>
    </location>
</feature>
<dbReference type="KEGG" id="ccb:Clocel_3816"/>
<reference evidence="3 4" key="1">
    <citation type="submission" date="2010-08" db="EMBL/GenBank/DDBJ databases">
        <title>Complete sequence of Clostridium cellulovorans 743B.</title>
        <authorList>
            <consortium name="US DOE Joint Genome Institute"/>
            <person name="Lucas S."/>
            <person name="Copeland A."/>
            <person name="Lapidus A."/>
            <person name="Cheng J.-F."/>
            <person name="Bruce D."/>
            <person name="Goodwin L."/>
            <person name="Pitluck S."/>
            <person name="Chertkov O."/>
            <person name="Detter J.C."/>
            <person name="Han C."/>
            <person name="Tapia R."/>
            <person name="Land M."/>
            <person name="Hauser L."/>
            <person name="Chang Y.-J."/>
            <person name="Jeffries C."/>
            <person name="Kyrpides N."/>
            <person name="Ivanova N."/>
            <person name="Mikhailova N."/>
            <person name="Hemme C.L."/>
            <person name="Woyke T."/>
        </authorList>
    </citation>
    <scope>NUCLEOTIDE SEQUENCE [LARGE SCALE GENOMIC DNA]</scope>
    <source>
        <strain evidence="4">ATCC 35296 / DSM 3052 / OCM 3 / 743B</strain>
    </source>
</reference>
<dbReference type="AlphaFoldDB" id="D9SKR4"/>
<feature type="transmembrane region" description="Helical" evidence="2">
    <location>
        <begin position="6"/>
        <end position="25"/>
    </location>
</feature>
<dbReference type="EMBL" id="CP002160">
    <property type="protein sequence ID" value="ADL53486.1"/>
    <property type="molecule type" value="Genomic_DNA"/>
</dbReference>
<keyword evidence="2" id="KW-0472">Membrane</keyword>
<feature type="region of interest" description="Disordered" evidence="1">
    <location>
        <begin position="134"/>
        <end position="153"/>
    </location>
</feature>
<accession>D9SKR4</accession>
<evidence type="ECO:0000313" key="3">
    <source>
        <dbReference type="EMBL" id="ADL53486.1"/>
    </source>
</evidence>
<sequence>MVINIILGVLIVVLLAYIVFLNDSLAKEKRKNSVLNHELNLQHLKGDGKKLLANVEIRYCTPKFRVANILNDTALYIAPIETIAIGKIPSNLLVQVLDQAVALEITWYYVTFTTTNNVNNKGWVRGEDIVFSMDPQKRKTQQPDTSEDTNSNN</sequence>
<keyword evidence="4" id="KW-1185">Reference proteome</keyword>
<gene>
    <name evidence="3" type="ordered locus">Clocel_3816</name>
</gene>
<name>D9SKR4_CLOC7</name>
<keyword evidence="2" id="KW-1133">Transmembrane helix</keyword>
<dbReference type="Proteomes" id="UP000002730">
    <property type="component" value="Chromosome"/>
</dbReference>
<organism evidence="3 4">
    <name type="scientific">Clostridium cellulovorans (strain ATCC 35296 / DSM 3052 / OCM 3 / 743B)</name>
    <dbReference type="NCBI Taxonomy" id="573061"/>
    <lineage>
        <taxon>Bacteria</taxon>
        <taxon>Bacillati</taxon>
        <taxon>Bacillota</taxon>
        <taxon>Clostridia</taxon>
        <taxon>Eubacteriales</taxon>
        <taxon>Clostridiaceae</taxon>
        <taxon>Clostridium</taxon>
    </lineage>
</organism>
<proteinExistence type="predicted"/>
<evidence type="ECO:0000313" key="4">
    <source>
        <dbReference type="Proteomes" id="UP000002730"/>
    </source>
</evidence>
<dbReference type="HOGENOM" id="CLU_1710040_0_0_9"/>
<evidence type="ECO:0000256" key="1">
    <source>
        <dbReference type="SAM" id="MobiDB-lite"/>
    </source>
</evidence>
<dbReference type="RefSeq" id="WP_010073826.1">
    <property type="nucleotide sequence ID" value="NC_014393.1"/>
</dbReference>
<evidence type="ECO:0000256" key="2">
    <source>
        <dbReference type="SAM" id="Phobius"/>
    </source>
</evidence>
<protein>
    <submittedName>
        <fullName evidence="3">Uncharacterized protein</fullName>
    </submittedName>
</protein>